<dbReference type="InterPro" id="IPR013024">
    <property type="entry name" value="GGCT-like"/>
</dbReference>
<dbReference type="InterPro" id="IPR004385">
    <property type="entry name" value="NDP_pyrophosphatase"/>
</dbReference>
<sequence length="372" mass="40678">MTDLFVFGTLRHIPLLACVLGRPAGAVAARAASLPGFRAARVAGEDFPMLVTDPATAAAGLLVPDLDAEDLARLNYYEGDFGYALQAVDVETADGRATARAYFTDAPDWRPADTWDFEAWRTQWGEIMTGAAEEAMSAYETGQPGGPRFARMARSWARILGRRGAPQAQRSGLTRVDIPHLAWKPGFDGFFRLRRFELRHRTFSGGESAEVSREGFAAFDAALVLPYDPQTDRVLLIEQLRYGPILRDDPTPWTLEPVAGLVDPGEDPADTARREAEEEARLTLRSMEPMVSVYASPGYSSEFFHCFLGLADLSAHDGTLGGAEDENEDIRSHVIGFDRAMALIESGEINAGPLVMMLLWLAGQRGRLRGAA</sequence>
<evidence type="ECO:0000256" key="1">
    <source>
        <dbReference type="ARBA" id="ARBA00001946"/>
    </source>
</evidence>
<evidence type="ECO:0000256" key="5">
    <source>
        <dbReference type="PIRSR" id="PIRSR604385-2"/>
    </source>
</evidence>
<evidence type="ECO:0000256" key="2">
    <source>
        <dbReference type="ARBA" id="ARBA00022679"/>
    </source>
</evidence>
<dbReference type="Gene3D" id="3.90.79.10">
    <property type="entry name" value="Nucleoside Triphosphate Pyrophosphohydrolase"/>
    <property type="match status" value="1"/>
</dbReference>
<protein>
    <recommendedName>
        <fullName evidence="4">Putative gamma-glutamylcyclotransferase</fullName>
    </recommendedName>
</protein>
<evidence type="ECO:0000256" key="3">
    <source>
        <dbReference type="ARBA" id="ARBA00022801"/>
    </source>
</evidence>
<feature type="binding site" evidence="5">
    <location>
        <position position="328"/>
    </location>
    <ligand>
        <name>Mg(2+)</name>
        <dbReference type="ChEBI" id="CHEBI:18420"/>
        <label>1</label>
    </ligand>
</feature>
<dbReference type="PROSITE" id="PS00893">
    <property type="entry name" value="NUDIX_BOX"/>
    <property type="match status" value="1"/>
</dbReference>
<dbReference type="SUPFAM" id="SSF110857">
    <property type="entry name" value="Gamma-glutamyl cyclotransferase-like"/>
    <property type="match status" value="1"/>
</dbReference>
<dbReference type="PANTHER" id="PTHR31544:SF2">
    <property type="entry name" value="AIG2-LIKE PROTEIN D"/>
    <property type="match status" value="1"/>
</dbReference>
<evidence type="ECO:0000313" key="8">
    <source>
        <dbReference type="EMBL" id="SLN41815.1"/>
    </source>
</evidence>
<dbReference type="Pfam" id="PF00293">
    <property type="entry name" value="NUDIX"/>
    <property type="match status" value="1"/>
</dbReference>
<evidence type="ECO:0000259" key="7">
    <source>
        <dbReference type="PROSITE" id="PS51462"/>
    </source>
</evidence>
<dbReference type="NCBIfam" id="TIGR00052">
    <property type="entry name" value="nudix-type nucleoside diphosphatase, YffH/AdpP family"/>
    <property type="match status" value="1"/>
</dbReference>
<keyword evidence="5" id="KW-0479">Metal-binding</keyword>
<evidence type="ECO:0000256" key="6">
    <source>
        <dbReference type="PIRSR" id="PIRSR604385-3"/>
    </source>
</evidence>
<dbReference type="GO" id="GO:0046872">
    <property type="term" value="F:metal ion binding"/>
    <property type="evidence" value="ECO:0007669"/>
    <property type="project" value="UniProtKB-KW"/>
</dbReference>
<dbReference type="OrthoDB" id="5292471at2"/>
<dbReference type="GO" id="GO:0016740">
    <property type="term" value="F:transferase activity"/>
    <property type="evidence" value="ECO:0007669"/>
    <property type="project" value="UniProtKB-KW"/>
</dbReference>
<feature type="binding site" evidence="5">
    <location>
        <position position="279"/>
    </location>
    <ligand>
        <name>Mg(2+)</name>
        <dbReference type="ChEBI" id="CHEBI:18420"/>
        <label>1</label>
    </ligand>
</feature>
<dbReference type="AlphaFoldDB" id="A0A1X6Z8B5"/>
<dbReference type="InterPro" id="IPR045038">
    <property type="entry name" value="AIG2-like"/>
</dbReference>
<gene>
    <name evidence="8" type="primary">nudF_1</name>
    <name evidence="8" type="ORF">ROJ8625_02018</name>
</gene>
<dbReference type="InterPro" id="IPR015797">
    <property type="entry name" value="NUDIX_hydrolase-like_dom_sf"/>
</dbReference>
<keyword evidence="3 8" id="KW-0378">Hydrolase</keyword>
<feature type="short sequence motif" description="Nudix box" evidence="6">
    <location>
        <begin position="260"/>
        <end position="282"/>
    </location>
</feature>
<dbReference type="PANTHER" id="PTHR31544">
    <property type="entry name" value="AIG2-LIKE PROTEIN D"/>
    <property type="match status" value="1"/>
</dbReference>
<dbReference type="InterPro" id="IPR000086">
    <property type="entry name" value="NUDIX_hydrolase_dom"/>
</dbReference>
<feature type="domain" description="Nudix hydrolase" evidence="7">
    <location>
        <begin position="217"/>
        <end position="357"/>
    </location>
</feature>
<dbReference type="InterPro" id="IPR036568">
    <property type="entry name" value="GGCT-like_sf"/>
</dbReference>
<keyword evidence="2" id="KW-0808">Transferase</keyword>
<keyword evidence="9" id="KW-1185">Reference proteome</keyword>
<comment type="cofactor">
    <cofactor evidence="1 5">
        <name>Mg(2+)</name>
        <dbReference type="ChEBI" id="CHEBI:18420"/>
    </cofactor>
</comment>
<dbReference type="Pfam" id="PF06094">
    <property type="entry name" value="GGACT"/>
    <property type="match status" value="1"/>
</dbReference>
<dbReference type="SUPFAM" id="SSF55811">
    <property type="entry name" value="Nudix"/>
    <property type="match status" value="1"/>
</dbReference>
<organism evidence="8 9">
    <name type="scientific">Roseivivax jejudonensis</name>
    <dbReference type="NCBI Taxonomy" id="1529041"/>
    <lineage>
        <taxon>Bacteria</taxon>
        <taxon>Pseudomonadati</taxon>
        <taxon>Pseudomonadota</taxon>
        <taxon>Alphaproteobacteria</taxon>
        <taxon>Rhodobacterales</taxon>
        <taxon>Roseobacteraceae</taxon>
        <taxon>Roseivivax</taxon>
    </lineage>
</organism>
<feature type="binding site" evidence="5">
    <location>
        <position position="259"/>
    </location>
    <ligand>
        <name>Mg(2+)</name>
        <dbReference type="ChEBI" id="CHEBI:18420"/>
        <label>1</label>
    </ligand>
</feature>
<dbReference type="InterPro" id="IPR020084">
    <property type="entry name" value="NUDIX_hydrolase_CS"/>
</dbReference>
<accession>A0A1X6Z8B5</accession>
<dbReference type="InterPro" id="IPR009288">
    <property type="entry name" value="AIG2-like_dom"/>
</dbReference>
<dbReference type="EMBL" id="FWFK01000003">
    <property type="protein sequence ID" value="SLN41815.1"/>
    <property type="molecule type" value="Genomic_DNA"/>
</dbReference>
<dbReference type="Proteomes" id="UP000193570">
    <property type="component" value="Unassembled WGS sequence"/>
</dbReference>
<dbReference type="Gene3D" id="3.10.490.10">
    <property type="entry name" value="Gamma-glutamyl cyclotransferase-like"/>
    <property type="match status" value="1"/>
</dbReference>
<evidence type="ECO:0000313" key="9">
    <source>
        <dbReference type="Proteomes" id="UP000193570"/>
    </source>
</evidence>
<feature type="binding site" evidence="5">
    <location>
        <position position="275"/>
    </location>
    <ligand>
        <name>Mg(2+)</name>
        <dbReference type="ChEBI" id="CHEBI:18420"/>
        <label>1</label>
    </ligand>
</feature>
<dbReference type="PROSITE" id="PS51462">
    <property type="entry name" value="NUDIX"/>
    <property type="match status" value="1"/>
</dbReference>
<evidence type="ECO:0000256" key="4">
    <source>
        <dbReference type="ARBA" id="ARBA00030602"/>
    </source>
</evidence>
<keyword evidence="5" id="KW-0460">Magnesium</keyword>
<dbReference type="GO" id="GO:0016818">
    <property type="term" value="F:hydrolase activity, acting on acid anhydrides, in phosphorus-containing anhydrides"/>
    <property type="evidence" value="ECO:0007669"/>
    <property type="project" value="InterPro"/>
</dbReference>
<dbReference type="CDD" id="cd06661">
    <property type="entry name" value="GGCT_like"/>
    <property type="match status" value="1"/>
</dbReference>
<dbReference type="RefSeq" id="WP_085791722.1">
    <property type="nucleotide sequence ID" value="NZ_FWFK01000003.1"/>
</dbReference>
<reference evidence="8 9" key="1">
    <citation type="submission" date="2017-03" db="EMBL/GenBank/DDBJ databases">
        <authorList>
            <person name="Afonso C.L."/>
            <person name="Miller P.J."/>
            <person name="Scott M.A."/>
            <person name="Spackman E."/>
            <person name="Goraichik I."/>
            <person name="Dimitrov K.M."/>
            <person name="Suarez D.L."/>
            <person name="Swayne D.E."/>
        </authorList>
    </citation>
    <scope>NUCLEOTIDE SEQUENCE [LARGE SCALE GENOMIC DNA]</scope>
    <source>
        <strain evidence="8 9">CECT 8625</strain>
    </source>
</reference>
<dbReference type="CDD" id="cd24155">
    <property type="entry name" value="NUDIX_ADPRase"/>
    <property type="match status" value="1"/>
</dbReference>
<name>A0A1X6Z8B5_9RHOB</name>
<proteinExistence type="predicted"/>